<accession>A0AAV7N002</accession>
<evidence type="ECO:0000256" key="1">
    <source>
        <dbReference type="SAM" id="MobiDB-lite"/>
    </source>
</evidence>
<proteinExistence type="predicted"/>
<evidence type="ECO:0000313" key="2">
    <source>
        <dbReference type="EMBL" id="KAJ1108742.1"/>
    </source>
</evidence>
<dbReference type="AlphaFoldDB" id="A0AAV7N002"/>
<comment type="caution">
    <text evidence="2">The sequence shown here is derived from an EMBL/GenBank/DDBJ whole genome shotgun (WGS) entry which is preliminary data.</text>
</comment>
<dbReference type="Proteomes" id="UP001066276">
    <property type="component" value="Chromosome 9"/>
</dbReference>
<name>A0AAV7N002_PLEWA</name>
<keyword evidence="3" id="KW-1185">Reference proteome</keyword>
<dbReference type="EMBL" id="JANPWB010000013">
    <property type="protein sequence ID" value="KAJ1108742.1"/>
    <property type="molecule type" value="Genomic_DNA"/>
</dbReference>
<evidence type="ECO:0000313" key="3">
    <source>
        <dbReference type="Proteomes" id="UP001066276"/>
    </source>
</evidence>
<feature type="region of interest" description="Disordered" evidence="1">
    <location>
        <begin position="1"/>
        <end position="24"/>
    </location>
</feature>
<protein>
    <submittedName>
        <fullName evidence="2">Uncharacterized protein</fullName>
    </submittedName>
</protein>
<organism evidence="2 3">
    <name type="scientific">Pleurodeles waltl</name>
    <name type="common">Iberian ribbed newt</name>
    <dbReference type="NCBI Taxonomy" id="8319"/>
    <lineage>
        <taxon>Eukaryota</taxon>
        <taxon>Metazoa</taxon>
        <taxon>Chordata</taxon>
        <taxon>Craniata</taxon>
        <taxon>Vertebrata</taxon>
        <taxon>Euteleostomi</taxon>
        <taxon>Amphibia</taxon>
        <taxon>Batrachia</taxon>
        <taxon>Caudata</taxon>
        <taxon>Salamandroidea</taxon>
        <taxon>Salamandridae</taxon>
        <taxon>Pleurodelinae</taxon>
        <taxon>Pleurodeles</taxon>
    </lineage>
</organism>
<reference evidence="2" key="1">
    <citation type="journal article" date="2022" name="bioRxiv">
        <title>Sequencing and chromosome-scale assembly of the giantPleurodeles waltlgenome.</title>
        <authorList>
            <person name="Brown T."/>
            <person name="Elewa A."/>
            <person name="Iarovenko S."/>
            <person name="Subramanian E."/>
            <person name="Araus A.J."/>
            <person name="Petzold A."/>
            <person name="Susuki M."/>
            <person name="Suzuki K.-i.T."/>
            <person name="Hayashi T."/>
            <person name="Toyoda A."/>
            <person name="Oliveira C."/>
            <person name="Osipova E."/>
            <person name="Leigh N.D."/>
            <person name="Simon A."/>
            <person name="Yun M.H."/>
        </authorList>
    </citation>
    <scope>NUCLEOTIDE SEQUENCE</scope>
    <source>
        <strain evidence="2">20211129_DDA</strain>
        <tissue evidence="2">Liver</tissue>
    </source>
</reference>
<gene>
    <name evidence="2" type="ORF">NDU88_006112</name>
</gene>
<sequence>MLAIRLGSHTTEPTLPPGSGTTAAHVEADAPVTWPFLKALFASLRDDLQTLKKDLSDDLEEVHPDHDSWEVRVSSSEYHKMSCDEEIEQLQQKII</sequence>